<evidence type="ECO:0000256" key="1">
    <source>
        <dbReference type="SAM" id="SignalP"/>
    </source>
</evidence>
<feature type="chain" id="PRO_5042617867" evidence="1">
    <location>
        <begin position="23"/>
        <end position="348"/>
    </location>
</feature>
<dbReference type="RefSeq" id="XP_032816572.1">
    <property type="nucleotide sequence ID" value="XM_032960681.1"/>
</dbReference>
<accession>A0AAJ7THB7</accession>
<dbReference type="Gene3D" id="3.10.450.10">
    <property type="match status" value="1"/>
</dbReference>
<dbReference type="Proteomes" id="UP001318040">
    <property type="component" value="Chromosome 25"/>
</dbReference>
<protein>
    <submittedName>
        <fullName evidence="3">Uncharacterized protein LOC116945959 isoform X1</fullName>
    </submittedName>
</protein>
<dbReference type="SUPFAM" id="SSF54403">
    <property type="entry name" value="Cystatin/monellin"/>
    <property type="match status" value="1"/>
</dbReference>
<sequence length="348" mass="38262">MMMMVTMLCLPLVLTLSVTAWALPVAQPPDTCVVFWRPSHLPDNSKELAINNLDPRELMTAKQSVLLAINAYNTHDPHPRWYEQRGLTEMYAVEADGEKQFLVTFHVAETKCPNSRERFNYALCADRENAIRGCCMASVSGLSGKGLKANYVICNVNATGNETEFYWVSGQTVVSQEEPPAVPAAVTEAAIQLALYNMTSSVALILDSLNTNLWHIQYVQWIRQEGSEKIALEVSSMLTTRTKVVDPQDQTDGFCHSGKMNAECTTTVTLAKCSNSNSSKRSGKRCDSETQLAGASGWTLEDVESDCDMSCSATVGGLSRVSGGSGRCPRKIMKTKRRLFCCRSIACQ</sequence>
<reference evidence="3" key="1">
    <citation type="submission" date="2025-08" db="UniProtKB">
        <authorList>
            <consortium name="RefSeq"/>
        </authorList>
    </citation>
    <scope>IDENTIFICATION</scope>
    <source>
        <tissue evidence="3">Sperm</tissue>
    </source>
</reference>
<dbReference type="InterPro" id="IPR046350">
    <property type="entry name" value="Cystatin_sf"/>
</dbReference>
<keyword evidence="1" id="KW-0732">Signal</keyword>
<organism evidence="2 3">
    <name type="scientific">Petromyzon marinus</name>
    <name type="common">Sea lamprey</name>
    <dbReference type="NCBI Taxonomy" id="7757"/>
    <lineage>
        <taxon>Eukaryota</taxon>
        <taxon>Metazoa</taxon>
        <taxon>Chordata</taxon>
        <taxon>Craniata</taxon>
        <taxon>Vertebrata</taxon>
        <taxon>Cyclostomata</taxon>
        <taxon>Hyperoartia</taxon>
        <taxon>Petromyzontiformes</taxon>
        <taxon>Petromyzontidae</taxon>
        <taxon>Petromyzon</taxon>
    </lineage>
</organism>
<name>A0AAJ7THB7_PETMA</name>
<proteinExistence type="predicted"/>
<evidence type="ECO:0000313" key="3">
    <source>
        <dbReference type="RefSeq" id="XP_032816572.1"/>
    </source>
</evidence>
<dbReference type="KEGG" id="pmrn:116945959"/>
<dbReference type="AlphaFoldDB" id="A0AAJ7THB7"/>
<feature type="signal peptide" evidence="1">
    <location>
        <begin position="1"/>
        <end position="22"/>
    </location>
</feature>
<gene>
    <name evidence="3" type="primary">LOC116945959</name>
</gene>
<dbReference type="Pfam" id="PF00666">
    <property type="entry name" value="Cathelicidins"/>
    <property type="match status" value="1"/>
</dbReference>
<keyword evidence="2" id="KW-1185">Reference proteome</keyword>
<evidence type="ECO:0000313" key="2">
    <source>
        <dbReference type="Proteomes" id="UP001318040"/>
    </source>
</evidence>